<protein>
    <submittedName>
        <fullName evidence="2">PAS domain-containing protein</fullName>
    </submittedName>
</protein>
<dbReference type="Pfam" id="PF13426">
    <property type="entry name" value="PAS_9"/>
    <property type="match status" value="2"/>
</dbReference>
<dbReference type="InterPro" id="IPR035965">
    <property type="entry name" value="PAS-like_dom_sf"/>
</dbReference>
<evidence type="ECO:0000313" key="3">
    <source>
        <dbReference type="Proteomes" id="UP000199149"/>
    </source>
</evidence>
<dbReference type="SUPFAM" id="SSF55785">
    <property type="entry name" value="PYP-like sensor domain (PAS domain)"/>
    <property type="match status" value="1"/>
</dbReference>
<accession>A0A1I4VJ39</accession>
<dbReference type="EMBL" id="FOUZ01000005">
    <property type="protein sequence ID" value="SFN01167.1"/>
    <property type="molecule type" value="Genomic_DNA"/>
</dbReference>
<dbReference type="InterPro" id="IPR000014">
    <property type="entry name" value="PAS"/>
</dbReference>
<dbReference type="RefSeq" id="WP_092907606.1">
    <property type="nucleotide sequence ID" value="NZ_FOUZ01000005.1"/>
</dbReference>
<reference evidence="3" key="1">
    <citation type="submission" date="2016-10" db="EMBL/GenBank/DDBJ databases">
        <authorList>
            <person name="Varghese N."/>
            <person name="Submissions S."/>
        </authorList>
    </citation>
    <scope>NUCLEOTIDE SEQUENCE [LARGE SCALE GENOMIC DNA]</scope>
    <source>
        <strain evidence="3">XJ109</strain>
    </source>
</reference>
<dbReference type="AlphaFoldDB" id="A0A1I4VJ39"/>
<name>A0A1I4VJ39_9FLAO</name>
<feature type="domain" description="PAS" evidence="1">
    <location>
        <begin position="32"/>
        <end position="120"/>
    </location>
</feature>
<dbReference type="Proteomes" id="UP000199149">
    <property type="component" value="Unassembled WGS sequence"/>
</dbReference>
<gene>
    <name evidence="2" type="ORF">SAMN05421738_105169</name>
</gene>
<dbReference type="OrthoDB" id="9766459at2"/>
<evidence type="ECO:0000259" key="1">
    <source>
        <dbReference type="Pfam" id="PF13426"/>
    </source>
</evidence>
<keyword evidence="3" id="KW-1185">Reference proteome</keyword>
<sequence>MKDIPETKSIKHLHQILDQSPIGLAFFKGEELILDYANNQFLKVGGLDQNQIGQCFDLIASELIKQEFLGLLRKIFTSKESSRVVKKIYYYTNPDYLSENYFDIIFTAVLDEKSFNVVGVNVSVTEIADREFYRQMILDSTSEFDDVISNSPCSTIILSGEDPVIEIMNNKMMRTLGKKLDVLGKRFVDVIPQEMNQQFIKLYQEVYRSGKLHSESEFRIEYYIKEQLIVSYLNLSFKPKKDRNGKVYAVVIISVNVTDLVIARE</sequence>
<evidence type="ECO:0000313" key="2">
    <source>
        <dbReference type="EMBL" id="SFN01167.1"/>
    </source>
</evidence>
<proteinExistence type="predicted"/>
<dbReference type="STRING" id="684065.SAMN05421738_105169"/>
<organism evidence="2 3">
    <name type="scientific">Algoriella xinjiangensis</name>
    <dbReference type="NCBI Taxonomy" id="684065"/>
    <lineage>
        <taxon>Bacteria</taxon>
        <taxon>Pseudomonadati</taxon>
        <taxon>Bacteroidota</taxon>
        <taxon>Flavobacteriia</taxon>
        <taxon>Flavobacteriales</taxon>
        <taxon>Weeksellaceae</taxon>
        <taxon>Algoriella</taxon>
    </lineage>
</organism>
<feature type="domain" description="PAS" evidence="1">
    <location>
        <begin position="153"/>
        <end position="259"/>
    </location>
</feature>
<dbReference type="Gene3D" id="3.30.450.20">
    <property type="entry name" value="PAS domain"/>
    <property type="match status" value="2"/>
</dbReference>